<keyword evidence="2" id="KW-1133">Transmembrane helix</keyword>
<feature type="transmembrane region" description="Helical" evidence="2">
    <location>
        <begin position="973"/>
        <end position="992"/>
    </location>
</feature>
<proteinExistence type="predicted"/>
<feature type="transmembrane region" description="Helical" evidence="2">
    <location>
        <begin position="445"/>
        <end position="464"/>
    </location>
</feature>
<dbReference type="Gene3D" id="3.30.70.1430">
    <property type="entry name" value="Multidrug efflux transporter AcrB pore domain"/>
    <property type="match status" value="2"/>
</dbReference>
<feature type="transmembrane region" description="Helical" evidence="2">
    <location>
        <begin position="898"/>
        <end position="918"/>
    </location>
</feature>
<dbReference type="Gene3D" id="3.30.70.1440">
    <property type="entry name" value="Multidrug efflux transporter AcrB pore domain"/>
    <property type="match status" value="1"/>
</dbReference>
<dbReference type="PANTHER" id="PTHR32063">
    <property type="match status" value="1"/>
</dbReference>
<evidence type="ECO:0000256" key="1">
    <source>
        <dbReference type="SAM" id="MobiDB-lite"/>
    </source>
</evidence>
<keyword evidence="2" id="KW-0812">Transmembrane</keyword>
<accession>A0A9D7E593</accession>
<dbReference type="SUPFAM" id="SSF82866">
    <property type="entry name" value="Multidrug efflux transporter AcrB transmembrane domain"/>
    <property type="match status" value="2"/>
</dbReference>
<reference evidence="3" key="1">
    <citation type="submission" date="2020-10" db="EMBL/GenBank/DDBJ databases">
        <title>Connecting structure to function with the recovery of over 1000 high-quality activated sludge metagenome-assembled genomes encoding full-length rRNA genes using long-read sequencing.</title>
        <authorList>
            <person name="Singleton C.M."/>
            <person name="Petriglieri F."/>
            <person name="Kristensen J.M."/>
            <person name="Kirkegaard R.H."/>
            <person name="Michaelsen T.Y."/>
            <person name="Andersen M.H."/>
            <person name="Karst S.M."/>
            <person name="Dueholm M.S."/>
            <person name="Nielsen P.H."/>
            <person name="Albertsen M."/>
        </authorList>
    </citation>
    <scope>NUCLEOTIDE SEQUENCE</scope>
    <source>
        <strain evidence="3">Bjer_18-Q3-R1-45_BAT3C.347</strain>
    </source>
</reference>
<gene>
    <name evidence="3" type="ORF">IPH26_00185</name>
</gene>
<keyword evidence="2" id="KW-0472">Membrane</keyword>
<dbReference type="GO" id="GO:0005886">
    <property type="term" value="C:plasma membrane"/>
    <property type="evidence" value="ECO:0007669"/>
    <property type="project" value="TreeGrafter"/>
</dbReference>
<dbReference type="Proteomes" id="UP000807785">
    <property type="component" value="Unassembled WGS sequence"/>
</dbReference>
<evidence type="ECO:0000313" key="3">
    <source>
        <dbReference type="EMBL" id="MBK6971432.1"/>
    </source>
</evidence>
<dbReference type="Pfam" id="PF00873">
    <property type="entry name" value="ACR_tran"/>
    <property type="match status" value="1"/>
</dbReference>
<evidence type="ECO:0000313" key="4">
    <source>
        <dbReference type="Proteomes" id="UP000807785"/>
    </source>
</evidence>
<name>A0A9D7E593_9PROT</name>
<dbReference type="InterPro" id="IPR001036">
    <property type="entry name" value="Acrflvin-R"/>
</dbReference>
<dbReference type="GO" id="GO:0042910">
    <property type="term" value="F:xenobiotic transmembrane transporter activity"/>
    <property type="evidence" value="ECO:0007669"/>
    <property type="project" value="TreeGrafter"/>
</dbReference>
<dbReference type="PRINTS" id="PR00702">
    <property type="entry name" value="ACRIFLAVINRP"/>
</dbReference>
<dbReference type="SUPFAM" id="SSF82693">
    <property type="entry name" value="Multidrug efflux transporter AcrB pore domain, PN1, PN2, PC1 and PC2 subdomains"/>
    <property type="match status" value="2"/>
</dbReference>
<protein>
    <submittedName>
        <fullName evidence="3">Efflux RND transporter permease subunit</fullName>
    </submittedName>
</protein>
<dbReference type="PANTHER" id="PTHR32063:SF18">
    <property type="entry name" value="CATION EFFLUX SYSTEM PROTEIN"/>
    <property type="match status" value="1"/>
</dbReference>
<dbReference type="InterPro" id="IPR027463">
    <property type="entry name" value="AcrB_DN_DC_subdom"/>
</dbReference>
<dbReference type="AlphaFoldDB" id="A0A9D7E593"/>
<feature type="transmembrane region" description="Helical" evidence="2">
    <location>
        <begin position="998"/>
        <end position="1022"/>
    </location>
</feature>
<feature type="transmembrane region" description="Helical" evidence="2">
    <location>
        <begin position="16"/>
        <end position="35"/>
    </location>
</feature>
<dbReference type="Gene3D" id="3.30.2090.10">
    <property type="entry name" value="Multidrug efflux transporter AcrB TolC docking domain, DN and DC subdomains"/>
    <property type="match status" value="2"/>
</dbReference>
<feature type="region of interest" description="Disordered" evidence="1">
    <location>
        <begin position="1032"/>
        <end position="1053"/>
    </location>
</feature>
<dbReference type="EMBL" id="JADJEV010000001">
    <property type="protein sequence ID" value="MBK6971432.1"/>
    <property type="molecule type" value="Genomic_DNA"/>
</dbReference>
<sequence length="1053" mass="116086">MRGFNISEWAIRHAALTRYLLVVLLLGGVFAYFQLGQNEDPEFTFRVMVVSSRLPGATARQVEEQLTDRIERKLQETPYVDKIRSYSKPGESLIFVVLLGSVPPKEVAGIWYQVRKKVGDIRNQLPAGTQGPFFNDEFGDTYGSLYAFSADGFSYHELKDYVDYARQQLLHVPFVAKVELFGVQDEKVFVEFSHKKFAQMGIGIEQVIAALNAQNVIEPAGTLITPESDLQVRVSGQFRDERDLENLVLRVPGNSNAFRLGDFATVTRAYADPPVQKMRFNGKEVIGVGVSMAKGGDIVKLGLNLEQAMAKIRNDLPVGIEVAQVADQPRVVKRSVGEFLRTLSEAVLIVLAVSFLSLGLHRHPLRVDMRPGLVVALTIPLVLAVTFLCMWVFGIDFQKISLGALIIALGLLVDDAIIVVEMMVRKLEEGYERLEAATFAYRSTAMPMLTGTLITVAGFLPVGIAKSVAGEYTFSIFAVNAIALITSWIAAVFFTPYIGFLLLNEKPPAGGPHDPFDSPGYRRFRALVDWCVDQRKTVIVITLAVFALGIFGFRFIQQQFFPDSNREELNVELWLPEGAGFAASEREARRFEAFLQREDVAPDVVNYVTYVGTGSPRFFLPLDQQLTHANFAQLFVLTKDVAARERVREKMKAVFAAEFPDVRGRVNLLPNGPPVAYPVQFRVKGPDAALVRKYADQVKDVMRADPNTVGVNDNWNEQIKVLRLDLDQDKARALGISSQTLARAAQTVLTGTTIGTFREGDRLIDIVMRQPERERSVIDRLYDANIPAGNGRSVPLSQLARGELVWEPGIIWRQGREPTITVQSEVKDGIQGPHAAMLIDPKLDDIRRAMQPGYRIEIAGAIEESKSGQDSINANMPLLVVIILTLLMLQLHSFQRSLLVFLTAPLGIIGAALALIAFQAPFGFVATLGVIALAGMIMRNSVILIDQIEQDIAAGRTRWDAIVGAAVRRFRPIMLTAAAAILAMIPLTRSIFWGPMAMAIMGGLLVATVLTLLFLPALYAAWFRVRRDEPAPAAPSAADSRPAAADPAGAANI</sequence>
<organism evidence="3 4">
    <name type="scientific">Candidatus Methylophosphatis roskildensis</name>
    <dbReference type="NCBI Taxonomy" id="2899263"/>
    <lineage>
        <taxon>Bacteria</taxon>
        <taxon>Pseudomonadati</taxon>
        <taxon>Pseudomonadota</taxon>
        <taxon>Betaproteobacteria</taxon>
        <taxon>Nitrosomonadales</taxon>
        <taxon>Sterolibacteriaceae</taxon>
        <taxon>Candidatus Methylophosphatis</taxon>
    </lineage>
</organism>
<dbReference type="Gene3D" id="3.30.70.1320">
    <property type="entry name" value="Multidrug efflux transporter AcrB pore domain like"/>
    <property type="match status" value="1"/>
</dbReference>
<feature type="transmembrane region" description="Helical" evidence="2">
    <location>
        <begin position="339"/>
        <end position="360"/>
    </location>
</feature>
<feature type="transmembrane region" description="Helical" evidence="2">
    <location>
        <begin position="372"/>
        <end position="394"/>
    </location>
</feature>
<feature type="transmembrane region" description="Helical" evidence="2">
    <location>
        <begin position="924"/>
        <end position="945"/>
    </location>
</feature>
<feature type="compositionally biased region" description="Low complexity" evidence="1">
    <location>
        <begin position="1034"/>
        <end position="1053"/>
    </location>
</feature>
<feature type="transmembrane region" description="Helical" evidence="2">
    <location>
        <begin position="400"/>
        <end position="424"/>
    </location>
</feature>
<feature type="transmembrane region" description="Helical" evidence="2">
    <location>
        <begin position="476"/>
        <end position="503"/>
    </location>
</feature>
<feature type="transmembrane region" description="Helical" evidence="2">
    <location>
        <begin position="537"/>
        <end position="556"/>
    </location>
</feature>
<evidence type="ECO:0000256" key="2">
    <source>
        <dbReference type="SAM" id="Phobius"/>
    </source>
</evidence>
<dbReference type="SUPFAM" id="SSF82714">
    <property type="entry name" value="Multidrug efflux transporter AcrB TolC docking domain, DN and DC subdomains"/>
    <property type="match status" value="2"/>
</dbReference>
<dbReference type="Gene3D" id="1.20.1640.10">
    <property type="entry name" value="Multidrug efflux transporter AcrB transmembrane domain"/>
    <property type="match status" value="2"/>
</dbReference>
<comment type="caution">
    <text evidence="3">The sequence shown here is derived from an EMBL/GenBank/DDBJ whole genome shotgun (WGS) entry which is preliminary data.</text>
</comment>